<name>A0A9N8ZIH5_9GLOM</name>
<evidence type="ECO:0000256" key="1">
    <source>
        <dbReference type="SAM" id="Coils"/>
    </source>
</evidence>
<accession>A0A9N8ZIH5</accession>
<proteinExistence type="predicted"/>
<evidence type="ECO:0000313" key="3">
    <source>
        <dbReference type="Proteomes" id="UP000789570"/>
    </source>
</evidence>
<gene>
    <name evidence="2" type="ORF">FCALED_LOCUS3504</name>
</gene>
<dbReference type="EMBL" id="CAJVPQ010000618">
    <property type="protein sequence ID" value="CAG8496911.1"/>
    <property type="molecule type" value="Genomic_DNA"/>
</dbReference>
<sequence>MFSNLKNEDNLFEERLTKRKSFTTSEEARDILEIGTLHLQRLNTQCQEARLEITGLKYECECRESEIEKLDKEREKEESNALKHISISQDKALQDSVKAHKDALSILRKIFVEVVVSIQKQ</sequence>
<dbReference type="AlphaFoldDB" id="A0A9N8ZIH5"/>
<organism evidence="2 3">
    <name type="scientific">Funneliformis caledonium</name>
    <dbReference type="NCBI Taxonomy" id="1117310"/>
    <lineage>
        <taxon>Eukaryota</taxon>
        <taxon>Fungi</taxon>
        <taxon>Fungi incertae sedis</taxon>
        <taxon>Mucoromycota</taxon>
        <taxon>Glomeromycotina</taxon>
        <taxon>Glomeromycetes</taxon>
        <taxon>Glomerales</taxon>
        <taxon>Glomeraceae</taxon>
        <taxon>Funneliformis</taxon>
    </lineage>
</organism>
<dbReference type="OrthoDB" id="2332658at2759"/>
<keyword evidence="3" id="KW-1185">Reference proteome</keyword>
<evidence type="ECO:0000313" key="2">
    <source>
        <dbReference type="EMBL" id="CAG8496911.1"/>
    </source>
</evidence>
<comment type="caution">
    <text evidence="2">The sequence shown here is derived from an EMBL/GenBank/DDBJ whole genome shotgun (WGS) entry which is preliminary data.</text>
</comment>
<reference evidence="2" key="1">
    <citation type="submission" date="2021-06" db="EMBL/GenBank/DDBJ databases">
        <authorList>
            <person name="Kallberg Y."/>
            <person name="Tangrot J."/>
            <person name="Rosling A."/>
        </authorList>
    </citation>
    <scope>NUCLEOTIDE SEQUENCE</scope>
    <source>
        <strain evidence="2">UK204</strain>
    </source>
</reference>
<protein>
    <submittedName>
        <fullName evidence="2">7276_t:CDS:1</fullName>
    </submittedName>
</protein>
<dbReference type="Proteomes" id="UP000789570">
    <property type="component" value="Unassembled WGS sequence"/>
</dbReference>
<keyword evidence="1" id="KW-0175">Coiled coil</keyword>
<feature type="coiled-coil region" evidence="1">
    <location>
        <begin position="39"/>
        <end position="80"/>
    </location>
</feature>